<dbReference type="EMBL" id="WTFF01000018">
    <property type="protein sequence ID" value="MBW5481284.1"/>
    <property type="molecule type" value="Genomic_DNA"/>
</dbReference>
<sequence length="436" mass="47479">MLLLPSPDGWSLPRWRHPGPQAVHAEIADRFGLFVTTRDCLEGRGTSETASGAPRYYVHEVHRATTGPAPLALREGRWVTAAGLGGADLAEPGQREALEAVLDRAGDSDGGDRAQAATRACPPWTRAGWYAEAAAWADDRLRGCGRPAAGVPEQPFLRAWSFQLRIPVQGGGAVYFKASPPVFGHEAEVTRLLSDRFPANIPRVLAVDAERHWMLTDDFGGVQRTDSVGEAVEGCATMVPVLARIQREVIGDLPALRAAGCPDHRTLRLPELFAELLANTSSLGIKENRRLAEILPRFRGLCAELADLGVPDSLVHQDIWRGNHTFRNGTPLLFDWAESVIGHPFISLDVALRDLRSAAPGDDAAVRRVTDAYLRGWSRHARAGQLRRAARLAATAGIVSRALLWRSALHGLEPERARPYAGTVEAQLRELLRAPV</sequence>
<evidence type="ECO:0008006" key="3">
    <source>
        <dbReference type="Google" id="ProtNLM"/>
    </source>
</evidence>
<accession>A0ABS6Z1L9</accession>
<organism evidence="1 2">
    <name type="scientific">Streptomyces bambusae</name>
    <dbReference type="NCBI Taxonomy" id="1550616"/>
    <lineage>
        <taxon>Bacteria</taxon>
        <taxon>Bacillati</taxon>
        <taxon>Actinomycetota</taxon>
        <taxon>Actinomycetes</taxon>
        <taxon>Kitasatosporales</taxon>
        <taxon>Streptomycetaceae</taxon>
        <taxon>Streptomyces</taxon>
    </lineage>
</organism>
<dbReference type="SUPFAM" id="SSF56112">
    <property type="entry name" value="Protein kinase-like (PK-like)"/>
    <property type="match status" value="1"/>
</dbReference>
<dbReference type="RefSeq" id="WP_219665173.1">
    <property type="nucleotide sequence ID" value="NZ_WTFF01000018.1"/>
</dbReference>
<evidence type="ECO:0000313" key="1">
    <source>
        <dbReference type="EMBL" id="MBW5481284.1"/>
    </source>
</evidence>
<gene>
    <name evidence="1" type="ORF">GPJ59_05155</name>
</gene>
<protein>
    <recommendedName>
        <fullName evidence="3">Aminoglycoside phosphotransferase family protein</fullName>
    </recommendedName>
</protein>
<dbReference type="InterPro" id="IPR011009">
    <property type="entry name" value="Kinase-like_dom_sf"/>
</dbReference>
<dbReference type="Proteomes" id="UP000812013">
    <property type="component" value="Unassembled WGS sequence"/>
</dbReference>
<reference evidence="1 2" key="1">
    <citation type="submission" date="2019-12" db="EMBL/GenBank/DDBJ databases">
        <title>Genome sequence of Streptomyces bambusae.</title>
        <authorList>
            <person name="Bansal K."/>
            <person name="Choksket S."/>
            <person name="Korpole S."/>
            <person name="Patil P.B."/>
        </authorList>
    </citation>
    <scope>NUCLEOTIDE SEQUENCE [LARGE SCALE GENOMIC DNA]</scope>
    <source>
        <strain evidence="1 2">SK60</strain>
    </source>
</reference>
<proteinExistence type="predicted"/>
<comment type="caution">
    <text evidence="1">The sequence shown here is derived from an EMBL/GenBank/DDBJ whole genome shotgun (WGS) entry which is preliminary data.</text>
</comment>
<name>A0ABS6Z1L9_9ACTN</name>
<evidence type="ECO:0000313" key="2">
    <source>
        <dbReference type="Proteomes" id="UP000812013"/>
    </source>
</evidence>
<keyword evidence="2" id="KW-1185">Reference proteome</keyword>